<protein>
    <submittedName>
        <fullName evidence="1">Uncharacterized protein</fullName>
    </submittedName>
</protein>
<evidence type="ECO:0000313" key="2">
    <source>
        <dbReference type="Proteomes" id="UP000230069"/>
    </source>
</evidence>
<dbReference type="EMBL" id="KZ305051">
    <property type="protein sequence ID" value="PIA36173.1"/>
    <property type="molecule type" value="Genomic_DNA"/>
</dbReference>
<keyword evidence="2" id="KW-1185">Reference proteome</keyword>
<proteinExistence type="predicted"/>
<organism evidence="1 2">
    <name type="scientific">Aquilegia coerulea</name>
    <name type="common">Rocky mountain columbine</name>
    <dbReference type="NCBI Taxonomy" id="218851"/>
    <lineage>
        <taxon>Eukaryota</taxon>
        <taxon>Viridiplantae</taxon>
        <taxon>Streptophyta</taxon>
        <taxon>Embryophyta</taxon>
        <taxon>Tracheophyta</taxon>
        <taxon>Spermatophyta</taxon>
        <taxon>Magnoliopsida</taxon>
        <taxon>Ranunculales</taxon>
        <taxon>Ranunculaceae</taxon>
        <taxon>Thalictroideae</taxon>
        <taxon>Aquilegia</taxon>
    </lineage>
</organism>
<name>A0A2G5CY28_AQUCA</name>
<dbReference type="OrthoDB" id="1889663at2759"/>
<dbReference type="AlphaFoldDB" id="A0A2G5CY28"/>
<evidence type="ECO:0000313" key="1">
    <source>
        <dbReference type="EMBL" id="PIA36173.1"/>
    </source>
</evidence>
<sequence>MQILKRLFKVAQEEQATNTTPAKPKTDVTVFKEAEPKVLIFSKRRQTKVTEGANLTYKVPHSFRITARAFFYHSLNLKRLGSFRGKQHCTFKGKEKGFVMGHKVDSAVHVGNKVSPISDATSISASTVGTYQCWSSEKIDDLKGDKNKAISRMKELWKWAATAKSDKGGNYIRRKVLHFRNRGGLKASLQDDQWSLSSPKISFRWETESCSTTTSAYSAFSLPSSSKHDRKWSKPCSNNAAVDVVAPDSSIKDTTLVIEDNECSSRSGNWITTDDD</sequence>
<dbReference type="Proteomes" id="UP000230069">
    <property type="component" value="Unassembled WGS sequence"/>
</dbReference>
<dbReference type="FunCoup" id="A0A2G5CY28">
    <property type="interactions" value="31"/>
</dbReference>
<dbReference type="PANTHER" id="PTHR36038">
    <property type="entry name" value="OS06G0102750 PROTEIN"/>
    <property type="match status" value="1"/>
</dbReference>
<dbReference type="InParanoid" id="A0A2G5CY28"/>
<feature type="non-terminal residue" evidence="1">
    <location>
        <position position="276"/>
    </location>
</feature>
<dbReference type="PANTHER" id="PTHR36038:SF3">
    <property type="entry name" value="OVATE FAMILY PROTEIN"/>
    <property type="match status" value="1"/>
</dbReference>
<gene>
    <name evidence="1" type="ORF">AQUCO_03400233v1</name>
</gene>
<accession>A0A2G5CY28</accession>
<reference evidence="1 2" key="1">
    <citation type="submission" date="2017-09" db="EMBL/GenBank/DDBJ databases">
        <title>WGS assembly of Aquilegia coerulea Goldsmith.</title>
        <authorList>
            <person name="Hodges S."/>
            <person name="Kramer E."/>
            <person name="Nordborg M."/>
            <person name="Tomkins J."/>
            <person name="Borevitz J."/>
            <person name="Derieg N."/>
            <person name="Yan J."/>
            <person name="Mihaltcheva S."/>
            <person name="Hayes R.D."/>
            <person name="Rokhsar D."/>
        </authorList>
    </citation>
    <scope>NUCLEOTIDE SEQUENCE [LARGE SCALE GENOMIC DNA]</scope>
    <source>
        <strain evidence="2">cv. Goldsmith</strain>
    </source>
</reference>